<dbReference type="GO" id="GO:0046872">
    <property type="term" value="F:metal ion binding"/>
    <property type="evidence" value="ECO:0007669"/>
    <property type="project" value="UniProtKB-KW"/>
</dbReference>
<dbReference type="GO" id="GO:0016491">
    <property type="term" value="F:oxidoreductase activity"/>
    <property type="evidence" value="ECO:0007669"/>
    <property type="project" value="UniProtKB-KW"/>
</dbReference>
<dbReference type="InterPro" id="IPR036188">
    <property type="entry name" value="FAD/NAD-bd_sf"/>
</dbReference>
<dbReference type="Pfam" id="PF00173">
    <property type="entry name" value="Cyt-b5"/>
    <property type="match status" value="2"/>
</dbReference>
<dbReference type="Pfam" id="PF00890">
    <property type="entry name" value="FAD_binding_2"/>
    <property type="match status" value="1"/>
</dbReference>
<keyword evidence="6" id="KW-0560">Oxidoreductase</keyword>
<evidence type="ECO:0000313" key="10">
    <source>
        <dbReference type="EMBL" id="CAJ1958790.1"/>
    </source>
</evidence>
<dbReference type="InterPro" id="IPR003953">
    <property type="entry name" value="FAD-dep_OxRdtase_2_FAD-bd"/>
</dbReference>
<gene>
    <name evidence="10" type="ORF">CYCCA115_LOCUS17352</name>
</gene>
<dbReference type="NCBIfam" id="TIGR01813">
    <property type="entry name" value="flavo_cyto_c"/>
    <property type="match status" value="1"/>
</dbReference>
<dbReference type="InterPro" id="IPR018506">
    <property type="entry name" value="Cyt_B5_heme-BS"/>
</dbReference>
<evidence type="ECO:0000256" key="5">
    <source>
        <dbReference type="ARBA" id="ARBA00022827"/>
    </source>
</evidence>
<dbReference type="PANTHER" id="PTHR43400">
    <property type="entry name" value="FUMARATE REDUCTASE"/>
    <property type="match status" value="1"/>
</dbReference>
<dbReference type="InterPro" id="IPR050315">
    <property type="entry name" value="FAD-oxidoreductase_2"/>
</dbReference>
<protein>
    <recommendedName>
        <fullName evidence="9">Cytochrome b5 heme-binding domain-containing protein</fullName>
    </recommendedName>
</protein>
<proteinExistence type="predicted"/>
<keyword evidence="2" id="KW-0349">Heme</keyword>
<evidence type="ECO:0000256" key="4">
    <source>
        <dbReference type="ARBA" id="ARBA00022723"/>
    </source>
</evidence>
<dbReference type="Proteomes" id="UP001295423">
    <property type="component" value="Unassembled WGS sequence"/>
</dbReference>
<name>A0AAD2G0D8_9STRA</name>
<evidence type="ECO:0000256" key="8">
    <source>
        <dbReference type="SAM" id="Phobius"/>
    </source>
</evidence>
<dbReference type="Gene3D" id="3.10.120.10">
    <property type="entry name" value="Cytochrome b5-like heme/steroid binding domain"/>
    <property type="match status" value="2"/>
</dbReference>
<keyword evidence="5" id="KW-0274">FAD</keyword>
<dbReference type="Gene3D" id="3.90.700.10">
    <property type="entry name" value="Succinate dehydrogenase/fumarate reductase flavoprotein, catalytic domain"/>
    <property type="match status" value="1"/>
</dbReference>
<comment type="cofactor">
    <cofactor evidence="1">
        <name>FAD</name>
        <dbReference type="ChEBI" id="CHEBI:57692"/>
    </cofactor>
</comment>
<keyword evidence="8" id="KW-0472">Membrane</keyword>
<dbReference type="SUPFAM" id="SSF55856">
    <property type="entry name" value="Cytochrome b5-like heme/steroid binding domain"/>
    <property type="match status" value="2"/>
</dbReference>
<dbReference type="PROSITE" id="PS50255">
    <property type="entry name" value="CYTOCHROME_B5_2"/>
    <property type="match status" value="2"/>
</dbReference>
<keyword evidence="4" id="KW-0479">Metal-binding</keyword>
<keyword evidence="11" id="KW-1185">Reference proteome</keyword>
<evidence type="ECO:0000256" key="6">
    <source>
        <dbReference type="ARBA" id="ARBA00023002"/>
    </source>
</evidence>
<feature type="domain" description="Cytochrome b5 heme-binding" evidence="9">
    <location>
        <begin position="703"/>
        <end position="780"/>
    </location>
</feature>
<evidence type="ECO:0000259" key="9">
    <source>
        <dbReference type="PROSITE" id="PS50255"/>
    </source>
</evidence>
<dbReference type="Gene3D" id="3.50.50.60">
    <property type="entry name" value="FAD/NAD(P)-binding domain"/>
    <property type="match status" value="1"/>
</dbReference>
<dbReference type="SMART" id="SM01117">
    <property type="entry name" value="Cyt-b5"/>
    <property type="match status" value="2"/>
</dbReference>
<dbReference type="InterPro" id="IPR001199">
    <property type="entry name" value="Cyt_B5-like_heme/steroid-bd"/>
</dbReference>
<keyword evidence="8" id="KW-1133">Transmembrane helix</keyword>
<dbReference type="InterPro" id="IPR036400">
    <property type="entry name" value="Cyt_B5-like_heme/steroid_sf"/>
</dbReference>
<dbReference type="AlphaFoldDB" id="A0AAD2G0D8"/>
<feature type="transmembrane region" description="Helical" evidence="8">
    <location>
        <begin position="42"/>
        <end position="64"/>
    </location>
</feature>
<dbReference type="PANTHER" id="PTHR43400:SF1">
    <property type="entry name" value="FUMARATE REDUCTASE"/>
    <property type="match status" value="1"/>
</dbReference>
<evidence type="ECO:0000313" key="11">
    <source>
        <dbReference type="Proteomes" id="UP001295423"/>
    </source>
</evidence>
<keyword evidence="8" id="KW-0812">Transmembrane</keyword>
<evidence type="ECO:0000256" key="1">
    <source>
        <dbReference type="ARBA" id="ARBA00001974"/>
    </source>
</evidence>
<dbReference type="GO" id="GO:0020037">
    <property type="term" value="F:heme binding"/>
    <property type="evidence" value="ECO:0007669"/>
    <property type="project" value="InterPro"/>
</dbReference>
<feature type="domain" description="Cytochrome b5 heme-binding" evidence="9">
    <location>
        <begin position="606"/>
        <end position="681"/>
    </location>
</feature>
<dbReference type="SUPFAM" id="SSF56425">
    <property type="entry name" value="Succinate dehydrogenase/fumarate reductase flavoprotein, catalytic domain"/>
    <property type="match status" value="1"/>
</dbReference>
<evidence type="ECO:0000256" key="2">
    <source>
        <dbReference type="ARBA" id="ARBA00022617"/>
    </source>
</evidence>
<dbReference type="GO" id="GO:0010181">
    <property type="term" value="F:FMN binding"/>
    <property type="evidence" value="ECO:0007669"/>
    <property type="project" value="InterPro"/>
</dbReference>
<accession>A0AAD2G0D8</accession>
<organism evidence="10 11">
    <name type="scientific">Cylindrotheca closterium</name>
    <dbReference type="NCBI Taxonomy" id="2856"/>
    <lineage>
        <taxon>Eukaryota</taxon>
        <taxon>Sar</taxon>
        <taxon>Stramenopiles</taxon>
        <taxon>Ochrophyta</taxon>
        <taxon>Bacillariophyta</taxon>
        <taxon>Bacillariophyceae</taxon>
        <taxon>Bacillariophycidae</taxon>
        <taxon>Bacillariales</taxon>
        <taxon>Bacillariaceae</taxon>
        <taxon>Cylindrotheca</taxon>
    </lineage>
</organism>
<dbReference type="InterPro" id="IPR027477">
    <property type="entry name" value="Succ_DH/fumarate_Rdtase_cat_sf"/>
</dbReference>
<dbReference type="EMBL" id="CAKOGP040001980">
    <property type="protein sequence ID" value="CAJ1958790.1"/>
    <property type="molecule type" value="Genomic_DNA"/>
</dbReference>
<dbReference type="PROSITE" id="PS00191">
    <property type="entry name" value="CYTOCHROME_B5_1"/>
    <property type="match status" value="1"/>
</dbReference>
<sequence length="782" mass="86195">MSQHQQQQQTIAAILCRSPNNRRKTIRHSQWESKAAGQSTTIFAKSWMIVLALLFLGLPVFLFAEIEVEQKVVHHNKGDHHHQLQHHLRENVHPSQIPKVDAIVVGSGLAGMTATLRILDRGGSVIMIEKESILGGNSNKASSGINACCLERDEKFNDTIAEFLQDTLQSAGPHANIALIETLVDHSAAAVNWLYNRVGVDLSQLVLLGGHSKPRTHRPQFGFVGAEIMSAIEAAIYNYRATGRINVMLNTQVLKLLHDEYDHNQVRGVQIRKLHDKHHLKPLNLYANDVILATGGFASDRSRGSLLEKYRPDLISLGATAGNFSTGDGIVMAEALGAMTLDMEKVQIHPTGFVDPQQPDNPNKVLAAELLRGVGGILLNRDGQRFCNELGRRNYVVDKMMNQKERSGEPQRRLGQRQSGHTFFLVLPSDSANEAKSHISHYLYQHLMTEVSGVQGLSERIGVSRDVIEKTLRQYQTHAVTGKADEHGKTVFSGFPLVNFDTETFLVGEVTPVLHYCMGGIGIDAAGHVLNENGERIWGLHAAGEVTGGVHGNNRLGGNSLLECAVFGSIVGESIPIVERHYDSHNGENQEVAHPLDSAIFQNPLLPVITEAELSRHNTANDSWVAIHGHVYDLTSFLPEHPGGIDSVASLSGMDGTDVFAALHSRRILDRLESQIVGRLDASAEFDLNKNTNNANVNTKHPEENLSLDTVWLHNSETDCWICIHGNVFDVTIFAKTHPGGSHMIHKHCGKDATLEFEVFHKKGIQLLNGIEHLRLGELSMW</sequence>
<reference evidence="10" key="1">
    <citation type="submission" date="2023-08" db="EMBL/GenBank/DDBJ databases">
        <authorList>
            <person name="Audoor S."/>
            <person name="Bilcke G."/>
        </authorList>
    </citation>
    <scope>NUCLEOTIDE SEQUENCE</scope>
</reference>
<keyword evidence="3" id="KW-0285">Flavoprotein</keyword>
<evidence type="ECO:0000256" key="3">
    <source>
        <dbReference type="ARBA" id="ARBA00022630"/>
    </source>
</evidence>
<dbReference type="InterPro" id="IPR010960">
    <property type="entry name" value="Flavocytochrome_c"/>
</dbReference>
<dbReference type="SUPFAM" id="SSF51905">
    <property type="entry name" value="FAD/NAD(P)-binding domain"/>
    <property type="match status" value="1"/>
</dbReference>
<evidence type="ECO:0000256" key="7">
    <source>
        <dbReference type="ARBA" id="ARBA00023004"/>
    </source>
</evidence>
<keyword evidence="7" id="KW-0408">Iron</keyword>
<comment type="caution">
    <text evidence="10">The sequence shown here is derived from an EMBL/GenBank/DDBJ whole genome shotgun (WGS) entry which is preliminary data.</text>
</comment>